<evidence type="ECO:0000256" key="2">
    <source>
        <dbReference type="SAM" id="Phobius"/>
    </source>
</evidence>
<evidence type="ECO:0000313" key="4">
    <source>
        <dbReference type="Proteomes" id="UP001596067"/>
    </source>
</evidence>
<feature type="compositionally biased region" description="Low complexity" evidence="1">
    <location>
        <begin position="294"/>
        <end position="303"/>
    </location>
</feature>
<feature type="region of interest" description="Disordered" evidence="1">
    <location>
        <begin position="282"/>
        <end position="309"/>
    </location>
</feature>
<dbReference type="Proteomes" id="UP001596067">
    <property type="component" value="Unassembled WGS sequence"/>
</dbReference>
<keyword evidence="2" id="KW-0472">Membrane</keyword>
<keyword evidence="2" id="KW-0812">Transmembrane</keyword>
<organism evidence="3 4">
    <name type="scientific">Kitasatospora aburaviensis</name>
    <dbReference type="NCBI Taxonomy" id="67265"/>
    <lineage>
        <taxon>Bacteria</taxon>
        <taxon>Bacillati</taxon>
        <taxon>Actinomycetota</taxon>
        <taxon>Actinomycetes</taxon>
        <taxon>Kitasatosporales</taxon>
        <taxon>Streptomycetaceae</taxon>
        <taxon>Kitasatospora</taxon>
    </lineage>
</organism>
<name>A0ABW1F681_9ACTN</name>
<dbReference type="RefSeq" id="WP_313764021.1">
    <property type="nucleotide sequence ID" value="NZ_BAAAVH010000095.1"/>
</dbReference>
<reference evidence="4" key="1">
    <citation type="journal article" date="2019" name="Int. J. Syst. Evol. Microbiol.">
        <title>The Global Catalogue of Microorganisms (GCM) 10K type strain sequencing project: providing services to taxonomists for standard genome sequencing and annotation.</title>
        <authorList>
            <consortium name="The Broad Institute Genomics Platform"/>
            <consortium name="The Broad Institute Genome Sequencing Center for Infectious Disease"/>
            <person name="Wu L."/>
            <person name="Ma J."/>
        </authorList>
    </citation>
    <scope>NUCLEOTIDE SEQUENCE [LARGE SCALE GENOMIC DNA]</scope>
    <source>
        <strain evidence="4">CGMCC 4.1469</strain>
    </source>
</reference>
<evidence type="ECO:0000256" key="1">
    <source>
        <dbReference type="SAM" id="MobiDB-lite"/>
    </source>
</evidence>
<keyword evidence="2" id="KW-1133">Transmembrane helix</keyword>
<dbReference type="EMBL" id="JBHSOD010000067">
    <property type="protein sequence ID" value="MFC5889897.1"/>
    <property type="molecule type" value="Genomic_DNA"/>
</dbReference>
<sequence length="359" mass="37819">MTGHEHPDLTEQLVTLADEPAPAAGYDTARAMARGQALLRRRRRTAIGAVAAATALVVGGTLLLAPAGSTAPAPPAVAPTVTVSATASPSATPTRSGVDPLTTEVRFGWLPDWVGGNSGIGYETGYHGIFAEARGRGERAPRMLLSLYPAGPEPEVEQNPDGTREKAAAPPVNGQPAHWVVDHSPGHGSDFRLRWQTPSGRWAQLWAYGGQQGDVTQEIVLRVAAGAEYGKWNVPLPVRFAPLPEAFKATDVSLWKPPSSEAQLPWQLWLMFQFEGKNVSVGVEPIGPGPSPSPTGTDGSPYTDPNPSACREEKQVRVCVGVGAGIAPSLEQIGGLEGLLARTEVLGADESTWTTDVLN</sequence>
<dbReference type="PROSITE" id="PS51318">
    <property type="entry name" value="TAT"/>
    <property type="match status" value="1"/>
</dbReference>
<evidence type="ECO:0000313" key="3">
    <source>
        <dbReference type="EMBL" id="MFC5889897.1"/>
    </source>
</evidence>
<gene>
    <name evidence="3" type="ORF">ACFP0N_33530</name>
</gene>
<comment type="caution">
    <text evidence="3">The sequence shown here is derived from an EMBL/GenBank/DDBJ whole genome shotgun (WGS) entry which is preliminary data.</text>
</comment>
<evidence type="ECO:0008006" key="5">
    <source>
        <dbReference type="Google" id="ProtNLM"/>
    </source>
</evidence>
<proteinExistence type="predicted"/>
<feature type="region of interest" description="Disordered" evidence="1">
    <location>
        <begin position="150"/>
        <end position="173"/>
    </location>
</feature>
<protein>
    <recommendedName>
        <fullName evidence="5">Secreted protein</fullName>
    </recommendedName>
</protein>
<keyword evidence="4" id="KW-1185">Reference proteome</keyword>
<feature type="transmembrane region" description="Helical" evidence="2">
    <location>
        <begin position="46"/>
        <end position="65"/>
    </location>
</feature>
<dbReference type="InterPro" id="IPR006311">
    <property type="entry name" value="TAT_signal"/>
</dbReference>
<accession>A0ABW1F681</accession>